<keyword evidence="2" id="KW-0560">Oxidoreductase</keyword>
<evidence type="ECO:0000256" key="2">
    <source>
        <dbReference type="ARBA" id="ARBA00023002"/>
    </source>
</evidence>
<evidence type="ECO:0000313" key="6">
    <source>
        <dbReference type="Proteomes" id="UP000268291"/>
    </source>
</evidence>
<organism evidence="3 5">
    <name type="scientific">Labedella gwakjiensis</name>
    <dbReference type="NCBI Taxonomy" id="390269"/>
    <lineage>
        <taxon>Bacteria</taxon>
        <taxon>Bacillati</taxon>
        <taxon>Actinomycetota</taxon>
        <taxon>Actinomycetes</taxon>
        <taxon>Micrococcales</taxon>
        <taxon>Microbacteriaceae</taxon>
        <taxon>Labedella</taxon>
    </lineage>
</organism>
<comment type="similarity">
    <text evidence="1">Belongs to the short-chain dehydrogenases/reductases (SDR) family.</text>
</comment>
<dbReference type="Pfam" id="PF13561">
    <property type="entry name" value="adh_short_C2"/>
    <property type="match status" value="1"/>
</dbReference>
<comment type="caution">
    <text evidence="3">The sequence shown here is derived from an EMBL/GenBank/DDBJ whole genome shotgun (WGS) entry which is preliminary data.</text>
</comment>
<evidence type="ECO:0000256" key="1">
    <source>
        <dbReference type="ARBA" id="ARBA00006484"/>
    </source>
</evidence>
<dbReference type="GO" id="GO:0016491">
    <property type="term" value="F:oxidoreductase activity"/>
    <property type="evidence" value="ECO:0007669"/>
    <property type="project" value="UniProtKB-KW"/>
</dbReference>
<keyword evidence="6" id="KW-1185">Reference proteome</keyword>
<gene>
    <name evidence="3" type="ORF">CLV49_2063</name>
    <name evidence="4" type="ORF">ELQ93_08895</name>
</gene>
<dbReference type="RefSeq" id="WP_106563461.1">
    <property type="nucleotide sequence ID" value="NZ_PYAU01000001.1"/>
</dbReference>
<dbReference type="Proteomes" id="UP000268291">
    <property type="component" value="Unassembled WGS sequence"/>
</dbReference>
<dbReference type="Pfam" id="PF00106">
    <property type="entry name" value="adh_short"/>
    <property type="match status" value="1"/>
</dbReference>
<dbReference type="OrthoDB" id="3676637at2"/>
<dbReference type="Proteomes" id="UP000241203">
    <property type="component" value="Unassembled WGS sequence"/>
</dbReference>
<dbReference type="EMBL" id="PYAU01000001">
    <property type="protein sequence ID" value="PSL38441.1"/>
    <property type="molecule type" value="Genomic_DNA"/>
</dbReference>
<dbReference type="PANTHER" id="PTHR24321:SF8">
    <property type="entry name" value="ESTRADIOL 17-BETA-DEHYDROGENASE 8-RELATED"/>
    <property type="match status" value="1"/>
</dbReference>
<sequence length="259" mass="27075">MPRTHVVTGAASGIGRATRELLVSRGDTVIGVDLRDSDVNVDLTTDEGRATLVTEVERLSTGRIDGILAIAGLSAPIPATVGVNYFGMVATLEGLRPLLAGSDAPRAVGVASMASLHPADAELVDLLLAGDEPRALERCSVLAADPATGHQIYSSSKQAFARWIRRTAPTADWAGANIPLNAIAPGVIVTPMTEPLLATEEGREQIRQSVPMPLGGFADANVPARLLAWLVSEENSHLCGQVVFVDGGSDVVIRGDSTW</sequence>
<proteinExistence type="inferred from homology"/>
<dbReference type="InterPro" id="IPR002347">
    <property type="entry name" value="SDR_fam"/>
</dbReference>
<dbReference type="PRINTS" id="PR00081">
    <property type="entry name" value="GDHRDH"/>
</dbReference>
<protein>
    <submittedName>
        <fullName evidence="3">NAD(P)-dependent dehydrogenase (Short-subunit alcohol dehydrogenase family)</fullName>
    </submittedName>
    <submittedName>
        <fullName evidence="4">SDR family oxidoreductase</fullName>
    </submittedName>
</protein>
<evidence type="ECO:0000313" key="4">
    <source>
        <dbReference type="EMBL" id="RUQ87034.1"/>
    </source>
</evidence>
<dbReference type="InterPro" id="IPR036291">
    <property type="entry name" value="NAD(P)-bd_dom_sf"/>
</dbReference>
<dbReference type="PANTHER" id="PTHR24321">
    <property type="entry name" value="DEHYDROGENASES, SHORT CHAIN"/>
    <property type="match status" value="1"/>
</dbReference>
<evidence type="ECO:0000313" key="3">
    <source>
        <dbReference type="EMBL" id="PSL38441.1"/>
    </source>
</evidence>
<reference evidence="4 6" key="2">
    <citation type="submission" date="2018-12" db="EMBL/GenBank/DDBJ databases">
        <authorList>
            <person name="hu s."/>
            <person name="Xu Y."/>
            <person name="Xu B."/>
            <person name="Li F."/>
        </authorList>
    </citation>
    <scope>NUCLEOTIDE SEQUENCE [LARGE SCALE GENOMIC DNA]</scope>
    <source>
        <strain evidence="4 6">KSW2-17</strain>
    </source>
</reference>
<reference evidence="3 5" key="1">
    <citation type="submission" date="2018-03" db="EMBL/GenBank/DDBJ databases">
        <title>Genomic Encyclopedia of Archaeal and Bacterial Type Strains, Phase II (KMG-II): from individual species to whole genera.</title>
        <authorList>
            <person name="Goeker M."/>
        </authorList>
    </citation>
    <scope>NUCLEOTIDE SEQUENCE [LARGE SCALE GENOMIC DNA]</scope>
    <source>
        <strain evidence="3 5">DSM 21548</strain>
    </source>
</reference>
<dbReference type="EMBL" id="RZGY01000001">
    <property type="protein sequence ID" value="RUQ87034.1"/>
    <property type="molecule type" value="Genomic_DNA"/>
</dbReference>
<evidence type="ECO:0000313" key="5">
    <source>
        <dbReference type="Proteomes" id="UP000241203"/>
    </source>
</evidence>
<name>A0A2P8GWU6_9MICO</name>
<dbReference type="Gene3D" id="3.40.50.720">
    <property type="entry name" value="NAD(P)-binding Rossmann-like Domain"/>
    <property type="match status" value="1"/>
</dbReference>
<dbReference type="AlphaFoldDB" id="A0A2P8GWU6"/>
<dbReference type="SUPFAM" id="SSF51735">
    <property type="entry name" value="NAD(P)-binding Rossmann-fold domains"/>
    <property type="match status" value="1"/>
</dbReference>
<accession>A0A2P8GWU6</accession>